<reference evidence="1 2" key="1">
    <citation type="submission" date="2013-09" db="EMBL/GenBank/DDBJ databases">
        <authorList>
            <person name="Zeng Z."/>
            <person name="Chen C."/>
        </authorList>
    </citation>
    <scope>NUCLEOTIDE SEQUENCE [LARGE SCALE GENOMIC DNA]</scope>
    <source>
        <strain evidence="1 2">WB 3.3-2</strain>
    </source>
</reference>
<protein>
    <submittedName>
        <fullName evidence="1">Uncharacterized protein</fullName>
    </submittedName>
</protein>
<keyword evidence="2" id="KW-1185">Reference proteome</keyword>
<dbReference type="RefSeq" id="WP_020213798.1">
    <property type="nucleotide sequence ID" value="NZ_JRLX01000010.1"/>
</dbReference>
<name>A0A0A2M2F0_9FLAO</name>
<dbReference type="STRING" id="1121895.GCA_000378485_02630"/>
<evidence type="ECO:0000313" key="2">
    <source>
        <dbReference type="Proteomes" id="UP000030152"/>
    </source>
</evidence>
<gene>
    <name evidence="1" type="ORF">Q765_11255</name>
</gene>
<sequence>MKWLTCIILFVGVSVFCQERKPLHGKITAGDYIVNNVFVINKVTGAEAKSDSGGLFTIAAKTGDQLVVYSDKIEVREFAVNELSYKEVPYIMEVKPKSTELKEVVISHINPESLGLVPAKQPQYTPAERRLKAAGGELDGGFTLSLDAILNIISGRMKMLRKAMETERKEFSMQKIDGIYVEDQIESELKVPKEYVHGFMFYVVEDADFVTALKNNNKELARLLLIDLSKKYNTLLSQGGIKPDVISDGTDTKK</sequence>
<organism evidence="1 2">
    <name type="scientific">Flavobacterium rivuli WB 3.3-2 = DSM 21788</name>
    <dbReference type="NCBI Taxonomy" id="1121895"/>
    <lineage>
        <taxon>Bacteria</taxon>
        <taxon>Pseudomonadati</taxon>
        <taxon>Bacteroidota</taxon>
        <taxon>Flavobacteriia</taxon>
        <taxon>Flavobacteriales</taxon>
        <taxon>Flavobacteriaceae</taxon>
        <taxon>Flavobacterium</taxon>
    </lineage>
</organism>
<dbReference type="EMBL" id="JRLX01000010">
    <property type="protein sequence ID" value="KGO86449.1"/>
    <property type="molecule type" value="Genomic_DNA"/>
</dbReference>
<dbReference type="Proteomes" id="UP000030152">
    <property type="component" value="Unassembled WGS sequence"/>
</dbReference>
<dbReference type="OrthoDB" id="1427655at2"/>
<comment type="caution">
    <text evidence="1">The sequence shown here is derived from an EMBL/GenBank/DDBJ whole genome shotgun (WGS) entry which is preliminary data.</text>
</comment>
<evidence type="ECO:0000313" key="1">
    <source>
        <dbReference type="EMBL" id="KGO86449.1"/>
    </source>
</evidence>
<dbReference type="eggNOG" id="ENOG502ZY9X">
    <property type="taxonomic scope" value="Bacteria"/>
</dbReference>
<proteinExistence type="predicted"/>
<accession>A0A0A2M2F0</accession>
<dbReference type="AlphaFoldDB" id="A0A0A2M2F0"/>